<reference evidence="3" key="1">
    <citation type="submission" date="2016-11" db="UniProtKB">
        <authorList>
            <consortium name="WormBaseParasite"/>
        </authorList>
    </citation>
    <scope>IDENTIFICATION</scope>
</reference>
<evidence type="ECO:0000313" key="3">
    <source>
        <dbReference type="WBParaSite" id="Csp11.Scaffold630.g19088.t1"/>
    </source>
</evidence>
<dbReference type="WBParaSite" id="Csp11.Scaffold630.g19088.t1">
    <property type="protein sequence ID" value="Csp11.Scaffold630.g19088.t1"/>
    <property type="gene ID" value="Csp11.Scaffold630.g19088"/>
</dbReference>
<protein>
    <submittedName>
        <fullName evidence="3">F-box domain-containing protein</fullName>
    </submittedName>
</protein>
<evidence type="ECO:0000313" key="2">
    <source>
        <dbReference type="Proteomes" id="UP000095282"/>
    </source>
</evidence>
<dbReference type="Proteomes" id="UP000095282">
    <property type="component" value="Unplaced"/>
</dbReference>
<feature type="domain" description="F-box" evidence="1">
    <location>
        <begin position="2"/>
        <end position="51"/>
    </location>
</feature>
<name>A0A1I7UT54_9PELO</name>
<sequence length="304" mass="35466">MSFPLLSLPCLVLEEIIKTLNPMEIIFLVQTSQGARHRVLRYTKSHVIELLIADSYVGILCKDQDTFRVKTFTPFSQFNSSWTLQTIIPIQNDSDVSTQKARAFKKVLKILEKTFRIKKVSFETKDDSSFSAVHVLEYCVSKNMKIGRVNWPTFSKNNEMAKRILMASKDASYLNIGGDSPSSMRFDHFHLFRMDFLRIEDAWWLTVENIVDLRNCKRILLGCVRDKLNINKILLEYMKNPGELQEIQMFCFDHITPEEMVKNLKIVRSEKSNVIQKYWFNANNEIPFSAMVLDMETVVIKRET</sequence>
<dbReference type="PROSITE" id="PS50181">
    <property type="entry name" value="FBOX"/>
    <property type="match status" value="1"/>
</dbReference>
<dbReference type="eggNOG" id="ENOG502TKI5">
    <property type="taxonomic scope" value="Eukaryota"/>
</dbReference>
<dbReference type="AlphaFoldDB" id="A0A1I7UT54"/>
<accession>A0A1I7UT54</accession>
<proteinExistence type="predicted"/>
<organism evidence="2 3">
    <name type="scientific">Caenorhabditis tropicalis</name>
    <dbReference type="NCBI Taxonomy" id="1561998"/>
    <lineage>
        <taxon>Eukaryota</taxon>
        <taxon>Metazoa</taxon>
        <taxon>Ecdysozoa</taxon>
        <taxon>Nematoda</taxon>
        <taxon>Chromadorea</taxon>
        <taxon>Rhabditida</taxon>
        <taxon>Rhabditina</taxon>
        <taxon>Rhabditomorpha</taxon>
        <taxon>Rhabditoidea</taxon>
        <taxon>Rhabditidae</taxon>
        <taxon>Peloderinae</taxon>
        <taxon>Caenorhabditis</taxon>
    </lineage>
</organism>
<dbReference type="PANTHER" id="PTHR21503:SF8">
    <property type="entry name" value="F-BOX ASSOCIATED DOMAIN-CONTAINING PROTEIN-RELATED"/>
    <property type="match status" value="1"/>
</dbReference>
<keyword evidence="2" id="KW-1185">Reference proteome</keyword>
<dbReference type="InterPro" id="IPR001810">
    <property type="entry name" value="F-box_dom"/>
</dbReference>
<dbReference type="PANTHER" id="PTHR21503">
    <property type="entry name" value="F-BOX-CONTAINING HYPOTHETICAL PROTEIN C.ELEGANS"/>
    <property type="match status" value="1"/>
</dbReference>
<evidence type="ECO:0000259" key="1">
    <source>
        <dbReference type="PROSITE" id="PS50181"/>
    </source>
</evidence>